<comment type="caution">
    <text evidence="2">The sequence shown here is derived from an EMBL/GenBank/DDBJ whole genome shotgun (WGS) entry which is preliminary data.</text>
</comment>
<name>A0AAE4CPR3_9ACTN</name>
<dbReference type="InterPro" id="IPR011989">
    <property type="entry name" value="ARM-like"/>
</dbReference>
<dbReference type="AlphaFoldDB" id="A0AAE4CPR3"/>
<feature type="region of interest" description="Disordered" evidence="1">
    <location>
        <begin position="478"/>
        <end position="506"/>
    </location>
</feature>
<dbReference type="RefSeq" id="WP_310408626.1">
    <property type="nucleotide sequence ID" value="NZ_JAVDYC010000001.1"/>
</dbReference>
<evidence type="ECO:0008006" key="4">
    <source>
        <dbReference type="Google" id="ProtNLM"/>
    </source>
</evidence>
<dbReference type="SUPFAM" id="SSF48371">
    <property type="entry name" value="ARM repeat"/>
    <property type="match status" value="1"/>
</dbReference>
<feature type="region of interest" description="Disordered" evidence="1">
    <location>
        <begin position="1"/>
        <end position="20"/>
    </location>
</feature>
<keyword evidence="3" id="KW-1185">Reference proteome</keyword>
<organism evidence="2 3">
    <name type="scientific">Catenuloplanes niger</name>
    <dbReference type="NCBI Taxonomy" id="587534"/>
    <lineage>
        <taxon>Bacteria</taxon>
        <taxon>Bacillati</taxon>
        <taxon>Actinomycetota</taxon>
        <taxon>Actinomycetes</taxon>
        <taxon>Micromonosporales</taxon>
        <taxon>Micromonosporaceae</taxon>
        <taxon>Catenuloplanes</taxon>
    </lineage>
</organism>
<evidence type="ECO:0000256" key="1">
    <source>
        <dbReference type="SAM" id="MobiDB-lite"/>
    </source>
</evidence>
<dbReference type="Proteomes" id="UP001183629">
    <property type="component" value="Unassembled WGS sequence"/>
</dbReference>
<gene>
    <name evidence="2" type="ORF">J2S44_000480</name>
</gene>
<reference evidence="2 3" key="1">
    <citation type="submission" date="2023-07" db="EMBL/GenBank/DDBJ databases">
        <title>Sequencing the genomes of 1000 actinobacteria strains.</title>
        <authorList>
            <person name="Klenk H.-P."/>
        </authorList>
    </citation>
    <scope>NUCLEOTIDE SEQUENCE [LARGE SCALE GENOMIC DNA]</scope>
    <source>
        <strain evidence="2 3">DSM 44711</strain>
    </source>
</reference>
<dbReference type="EMBL" id="JAVDYC010000001">
    <property type="protein sequence ID" value="MDR7320230.1"/>
    <property type="molecule type" value="Genomic_DNA"/>
</dbReference>
<sequence length="506" mass="53971">MFWTRRPAPQPHTDVARGPDQGRAALAATRRAAGGDRETLDAAARLLLDADTAETLVALSAETRLIIRLDDRARRPGWSVRAPASPEFGAGPDPFTDTAARRLTNGTAGPVSIALASMHRDGWVREDALARMASSRSPMWTPFLVLRSGDWVRQVRDRARTAVTETLATADAPHLGLALDMALSMRVRHRGGFSHAQAVAVAVTAHEGARTELLMSGPPYRRRFVFALGQGLGWWSPERMLRLARRDRDRLVRGGAAEAVCRDALWTGQDDRLLALAGSRYAQVRALALTGLARLGRHETVAGHLDDPGVLVRAIARDSARRAGLDAAGHYRAALSAARPATGAIAGLAETGTDRDAALLHGLFGHADARIRAAAVSGSRRLGVPPVALLLPLLRDPAAAVVREAATALLPLPRAVPESLIGELLTDPRVELRRAGHRLSRARGTEALLRAGLALIDDPDPGLAGRAAADVTRIARSPGAPADLADRARSGIDGRRPSPAHQNLRR</sequence>
<dbReference type="Gene3D" id="1.25.10.10">
    <property type="entry name" value="Leucine-rich Repeat Variant"/>
    <property type="match status" value="1"/>
</dbReference>
<feature type="compositionally biased region" description="Basic and acidic residues" evidence="1">
    <location>
        <begin position="484"/>
        <end position="496"/>
    </location>
</feature>
<proteinExistence type="predicted"/>
<dbReference type="InterPro" id="IPR016024">
    <property type="entry name" value="ARM-type_fold"/>
</dbReference>
<protein>
    <recommendedName>
        <fullName evidence="4">HEAT repeat domain-containing protein</fullName>
    </recommendedName>
</protein>
<evidence type="ECO:0000313" key="2">
    <source>
        <dbReference type="EMBL" id="MDR7320230.1"/>
    </source>
</evidence>
<evidence type="ECO:0000313" key="3">
    <source>
        <dbReference type="Proteomes" id="UP001183629"/>
    </source>
</evidence>
<accession>A0AAE4CPR3</accession>